<evidence type="ECO:0000313" key="8">
    <source>
        <dbReference type="Proteomes" id="UP000006431"/>
    </source>
</evidence>
<evidence type="ECO:0000256" key="5">
    <source>
        <dbReference type="ARBA" id="ARBA00030918"/>
    </source>
</evidence>
<feature type="domain" description="Lytic transglycosylase MltA" evidence="6">
    <location>
        <begin position="90"/>
        <end position="245"/>
    </location>
</feature>
<dbReference type="GO" id="GO:0009253">
    <property type="term" value="P:peptidoglycan catabolic process"/>
    <property type="evidence" value="ECO:0007669"/>
    <property type="project" value="TreeGrafter"/>
</dbReference>
<dbReference type="Pfam" id="PF06725">
    <property type="entry name" value="3D"/>
    <property type="match status" value="1"/>
</dbReference>
<keyword evidence="8" id="KW-1185">Reference proteome</keyword>
<dbReference type="Gene3D" id="2.40.240.50">
    <property type="entry name" value="Barwin-like endoglucanases"/>
    <property type="match status" value="1"/>
</dbReference>
<dbReference type="Gene3D" id="2.40.40.10">
    <property type="entry name" value="RlpA-like domain"/>
    <property type="match status" value="1"/>
</dbReference>
<dbReference type="EMBL" id="AFRZ01000001">
    <property type="protein sequence ID" value="EHP30883.1"/>
    <property type="molecule type" value="Genomic_DNA"/>
</dbReference>
<evidence type="ECO:0000256" key="1">
    <source>
        <dbReference type="ARBA" id="ARBA00001420"/>
    </source>
</evidence>
<accession>H1FYR8</accession>
<dbReference type="eggNOG" id="COG2821">
    <property type="taxonomic scope" value="Bacteria"/>
</dbReference>
<dbReference type="STRING" id="929558.SMGD1_2360"/>
<keyword evidence="4" id="KW-0961">Cell wall biogenesis/degradation</keyword>
<dbReference type="CDD" id="cd14485">
    <property type="entry name" value="mltA_like_LT_A"/>
    <property type="match status" value="1"/>
</dbReference>
<dbReference type="GO" id="GO:0008933">
    <property type="term" value="F:peptidoglycan lytic transglycosylase activity"/>
    <property type="evidence" value="ECO:0007669"/>
    <property type="project" value="TreeGrafter"/>
</dbReference>
<keyword evidence="3" id="KW-0456">Lyase</keyword>
<evidence type="ECO:0000256" key="4">
    <source>
        <dbReference type="ARBA" id="ARBA00023316"/>
    </source>
</evidence>
<evidence type="ECO:0000259" key="6">
    <source>
        <dbReference type="SMART" id="SM00925"/>
    </source>
</evidence>
<organism evidence="7 8">
    <name type="scientific">Sulfurimonas gotlandica (strain DSM 19862 / JCM 16533 / GD1)</name>
    <dbReference type="NCBI Taxonomy" id="929558"/>
    <lineage>
        <taxon>Bacteria</taxon>
        <taxon>Pseudomonadati</taxon>
        <taxon>Campylobacterota</taxon>
        <taxon>Epsilonproteobacteria</taxon>
        <taxon>Campylobacterales</taxon>
        <taxon>Sulfurimonadaceae</taxon>
        <taxon>Sulfurimonas</taxon>
    </lineage>
</organism>
<reference evidence="7 8" key="1">
    <citation type="journal article" date="2012" name="Proc. Natl. Acad. Sci. U.S.A.">
        <title>Genome and physiology of a model Epsilonproteobacterium responsible for sulfide detoxification in marine oxygen depletion zones.</title>
        <authorList>
            <person name="Grote J."/>
            <person name="Schott T."/>
            <person name="Bruckner C.G."/>
            <person name="Glockner F.O."/>
            <person name="Jost G."/>
            <person name="Teeling H."/>
            <person name="Labrenz M."/>
            <person name="Jurgens K."/>
        </authorList>
    </citation>
    <scope>NUCLEOTIDE SEQUENCE [LARGE SCALE GENOMIC DNA]</scope>
    <source>
        <strain evidence="7 8">GD1</strain>
    </source>
</reference>
<evidence type="ECO:0000256" key="3">
    <source>
        <dbReference type="ARBA" id="ARBA00023239"/>
    </source>
</evidence>
<proteinExistence type="predicted"/>
<dbReference type="PANTHER" id="PTHR30124:SF0">
    <property type="entry name" value="MEMBRANE-BOUND LYTIC MUREIN TRANSGLYCOSYLASE A"/>
    <property type="match status" value="1"/>
</dbReference>
<dbReference type="PANTHER" id="PTHR30124">
    <property type="entry name" value="MEMBRANE-BOUND LYTIC MUREIN TRANSGLYCOSYLASE A"/>
    <property type="match status" value="1"/>
</dbReference>
<evidence type="ECO:0000313" key="7">
    <source>
        <dbReference type="EMBL" id="EHP30883.1"/>
    </source>
</evidence>
<dbReference type="AlphaFoldDB" id="B6BMK2"/>
<dbReference type="GO" id="GO:0009254">
    <property type="term" value="P:peptidoglycan turnover"/>
    <property type="evidence" value="ECO:0007669"/>
    <property type="project" value="InterPro"/>
</dbReference>
<dbReference type="SMART" id="SM00925">
    <property type="entry name" value="MltA"/>
    <property type="match status" value="1"/>
</dbReference>
<dbReference type="PIRSF" id="PIRSF019422">
    <property type="entry name" value="MltA"/>
    <property type="match status" value="1"/>
</dbReference>
<dbReference type="Pfam" id="PF03562">
    <property type="entry name" value="MltA"/>
    <property type="match status" value="1"/>
</dbReference>
<dbReference type="GO" id="GO:0019867">
    <property type="term" value="C:outer membrane"/>
    <property type="evidence" value="ECO:0007669"/>
    <property type="project" value="InterPro"/>
</dbReference>
<dbReference type="InterPro" id="IPR026044">
    <property type="entry name" value="MltA"/>
</dbReference>
<dbReference type="GO" id="GO:0071555">
    <property type="term" value="P:cell wall organization"/>
    <property type="evidence" value="ECO:0007669"/>
    <property type="project" value="UniProtKB-KW"/>
</dbReference>
<dbReference type="InterPro" id="IPR036908">
    <property type="entry name" value="RlpA-like_sf"/>
</dbReference>
<dbReference type="InterPro" id="IPR005300">
    <property type="entry name" value="MltA_B"/>
</dbReference>
<keyword evidence="7" id="KW-0326">Glycosidase</keyword>
<keyword evidence="7" id="KW-0378">Hydrolase</keyword>
<dbReference type="HOGENOM" id="CLU_037751_0_0_7"/>
<dbReference type="CDD" id="cd14668">
    <property type="entry name" value="mlta_B"/>
    <property type="match status" value="1"/>
</dbReference>
<name>B6BMK2_SULGG</name>
<evidence type="ECO:0000256" key="2">
    <source>
        <dbReference type="ARBA" id="ARBA00012587"/>
    </source>
</evidence>
<sequence length="340" mass="38357">MNPEMPRTYLTQASFDELPSWEEENYEEAISSFVNSCQSIRTKKIYSELCLKAEEPQDAKAFLENEFNVYKIASSDATDEGLLTGYYEPSLRGSLVKKEPFIYPIYNEPNDLISVDLSSIYPDLKDYRLRGRIEGKKLVPYLTRAQMKEGIIDAEVICYTDSKVDLFFLEVQGSGRVNLENGASIFIGFSNQNGHKYSSIGKYLINIGEIPQEDISLQSIRAWFKLHPHRVDEVLHHNESVVYFKEKKHAASGSLGVILTPERSVAVDRNFIPLGSMLFLDAKINKKNVSRVVMAEDTGGAIKGAIRADMFFGSSEEAQINAGELKSPLKLWIFLPKGKE</sequence>
<dbReference type="Proteomes" id="UP000006431">
    <property type="component" value="Unassembled WGS sequence"/>
</dbReference>
<comment type="catalytic activity">
    <reaction evidence="1">
        <text>Exolytic cleavage of the (1-&gt;4)-beta-glycosidic linkage between N-acetylmuramic acid (MurNAc) and N-acetylglucosamine (GlcNAc) residues in peptidoglycan, from either the reducing or the non-reducing ends of the peptidoglycan chains, with concomitant formation of a 1,6-anhydrobond in the MurNAc residue.</text>
        <dbReference type="EC" id="4.2.2.n1"/>
    </reaction>
</comment>
<dbReference type="EC" id="4.2.2.n1" evidence="2"/>
<dbReference type="SUPFAM" id="SSF50685">
    <property type="entry name" value="Barwin-like endoglucanases"/>
    <property type="match status" value="1"/>
</dbReference>
<dbReference type="InterPro" id="IPR010611">
    <property type="entry name" value="3D_dom"/>
</dbReference>
<accession>B6BMK2</accession>
<dbReference type="GO" id="GO:0004553">
    <property type="term" value="F:hydrolase activity, hydrolyzing O-glycosyl compounds"/>
    <property type="evidence" value="ECO:0007669"/>
    <property type="project" value="InterPro"/>
</dbReference>
<dbReference type="OrthoDB" id="9783686at2"/>
<protein>
    <recommendedName>
        <fullName evidence="2">peptidoglycan lytic exotransglycosylase</fullName>
        <ecNumber evidence="2">4.2.2.n1</ecNumber>
    </recommendedName>
    <alternativeName>
        <fullName evidence="5">Murein hydrolase A</fullName>
    </alternativeName>
</protein>
<gene>
    <name evidence="7" type="primary">mltA</name>
    <name evidence="7" type="ORF">SMGD1_2360</name>
</gene>
<dbReference type="PATRIC" id="fig|929558.5.peg.2350"/>
<comment type="caution">
    <text evidence="7">The sequence shown here is derived from an EMBL/GenBank/DDBJ whole genome shotgun (WGS) entry which is preliminary data.</text>
</comment>